<evidence type="ECO:0008006" key="4">
    <source>
        <dbReference type="Google" id="ProtNLM"/>
    </source>
</evidence>
<keyword evidence="1" id="KW-0732">Signal</keyword>
<keyword evidence="3" id="KW-1185">Reference proteome</keyword>
<evidence type="ECO:0000313" key="3">
    <source>
        <dbReference type="Proteomes" id="UP000184073"/>
    </source>
</evidence>
<accession>A0A1L9PDR2</accession>
<dbReference type="Proteomes" id="UP000184073">
    <property type="component" value="Unassembled WGS sequence"/>
</dbReference>
<evidence type="ECO:0000313" key="2">
    <source>
        <dbReference type="EMBL" id="OJI99660.1"/>
    </source>
</evidence>
<name>A0A1L9PDR2_ASPVE</name>
<feature type="chain" id="PRO_5012860626" description="Cyanovirin-N domain-containing protein" evidence="1">
    <location>
        <begin position="23"/>
        <end position="137"/>
    </location>
</feature>
<evidence type="ECO:0000256" key="1">
    <source>
        <dbReference type="SAM" id="SignalP"/>
    </source>
</evidence>
<dbReference type="OrthoDB" id="4404521at2759"/>
<feature type="signal peptide" evidence="1">
    <location>
        <begin position="1"/>
        <end position="22"/>
    </location>
</feature>
<proteinExistence type="predicted"/>
<sequence>MILTKNLPLFATLVALASGASAAALAKREGECSFSLRFARGQNPISGGDNSLSCVGEVTYADGTTETLADQCNTISHDNCYSSQLSNQICIHTNSDNSDGYLDYGAEHRDFNEDGCTKDKWATISGDGNETKCTFPC</sequence>
<dbReference type="AlphaFoldDB" id="A0A1L9PDR2"/>
<gene>
    <name evidence="2" type="ORF">ASPVEDRAFT_148687</name>
</gene>
<protein>
    <recommendedName>
        <fullName evidence="4">Cyanovirin-N domain-containing protein</fullName>
    </recommendedName>
</protein>
<dbReference type="EMBL" id="KV878127">
    <property type="protein sequence ID" value="OJI99660.1"/>
    <property type="molecule type" value="Genomic_DNA"/>
</dbReference>
<dbReference type="GeneID" id="63723683"/>
<dbReference type="VEuPathDB" id="FungiDB:ASPVEDRAFT_148687"/>
<organism evidence="2 3">
    <name type="scientific">Aspergillus versicolor CBS 583.65</name>
    <dbReference type="NCBI Taxonomy" id="1036611"/>
    <lineage>
        <taxon>Eukaryota</taxon>
        <taxon>Fungi</taxon>
        <taxon>Dikarya</taxon>
        <taxon>Ascomycota</taxon>
        <taxon>Pezizomycotina</taxon>
        <taxon>Eurotiomycetes</taxon>
        <taxon>Eurotiomycetidae</taxon>
        <taxon>Eurotiales</taxon>
        <taxon>Aspergillaceae</taxon>
        <taxon>Aspergillus</taxon>
        <taxon>Aspergillus subgen. Nidulantes</taxon>
    </lineage>
</organism>
<reference evidence="3" key="1">
    <citation type="journal article" date="2017" name="Genome Biol.">
        <title>Comparative genomics reveals high biological diversity and specific adaptations in the industrially and medically important fungal genus Aspergillus.</title>
        <authorList>
            <person name="de Vries R.P."/>
            <person name="Riley R."/>
            <person name="Wiebenga A."/>
            <person name="Aguilar-Osorio G."/>
            <person name="Amillis S."/>
            <person name="Uchima C.A."/>
            <person name="Anderluh G."/>
            <person name="Asadollahi M."/>
            <person name="Askin M."/>
            <person name="Barry K."/>
            <person name="Battaglia E."/>
            <person name="Bayram O."/>
            <person name="Benocci T."/>
            <person name="Braus-Stromeyer S.A."/>
            <person name="Caldana C."/>
            <person name="Canovas D."/>
            <person name="Cerqueira G.C."/>
            <person name="Chen F."/>
            <person name="Chen W."/>
            <person name="Choi C."/>
            <person name="Clum A."/>
            <person name="Dos Santos R.A."/>
            <person name="Damasio A.R."/>
            <person name="Diallinas G."/>
            <person name="Emri T."/>
            <person name="Fekete E."/>
            <person name="Flipphi M."/>
            <person name="Freyberg S."/>
            <person name="Gallo A."/>
            <person name="Gournas C."/>
            <person name="Habgood R."/>
            <person name="Hainaut M."/>
            <person name="Harispe M.L."/>
            <person name="Henrissat B."/>
            <person name="Hilden K.S."/>
            <person name="Hope R."/>
            <person name="Hossain A."/>
            <person name="Karabika E."/>
            <person name="Karaffa L."/>
            <person name="Karanyi Z."/>
            <person name="Krasevec N."/>
            <person name="Kuo A."/>
            <person name="Kusch H."/>
            <person name="LaButti K."/>
            <person name="Lagendijk E.L."/>
            <person name="Lapidus A."/>
            <person name="Levasseur A."/>
            <person name="Lindquist E."/>
            <person name="Lipzen A."/>
            <person name="Logrieco A.F."/>
            <person name="MacCabe A."/>
            <person name="Maekelae M.R."/>
            <person name="Malavazi I."/>
            <person name="Melin P."/>
            <person name="Meyer V."/>
            <person name="Mielnichuk N."/>
            <person name="Miskei M."/>
            <person name="Molnar A.P."/>
            <person name="Mule G."/>
            <person name="Ngan C.Y."/>
            <person name="Orejas M."/>
            <person name="Orosz E."/>
            <person name="Ouedraogo J.P."/>
            <person name="Overkamp K.M."/>
            <person name="Park H.-S."/>
            <person name="Perrone G."/>
            <person name="Piumi F."/>
            <person name="Punt P.J."/>
            <person name="Ram A.F."/>
            <person name="Ramon A."/>
            <person name="Rauscher S."/>
            <person name="Record E."/>
            <person name="Riano-Pachon D.M."/>
            <person name="Robert V."/>
            <person name="Roehrig J."/>
            <person name="Ruller R."/>
            <person name="Salamov A."/>
            <person name="Salih N.S."/>
            <person name="Samson R.A."/>
            <person name="Sandor E."/>
            <person name="Sanguinetti M."/>
            <person name="Schuetze T."/>
            <person name="Sepcic K."/>
            <person name="Shelest E."/>
            <person name="Sherlock G."/>
            <person name="Sophianopoulou V."/>
            <person name="Squina F.M."/>
            <person name="Sun H."/>
            <person name="Susca A."/>
            <person name="Todd R.B."/>
            <person name="Tsang A."/>
            <person name="Unkles S.E."/>
            <person name="van de Wiele N."/>
            <person name="van Rossen-Uffink D."/>
            <person name="Oliveira J.V."/>
            <person name="Vesth T.C."/>
            <person name="Visser J."/>
            <person name="Yu J.-H."/>
            <person name="Zhou M."/>
            <person name="Andersen M.R."/>
            <person name="Archer D.B."/>
            <person name="Baker S.E."/>
            <person name="Benoit I."/>
            <person name="Brakhage A.A."/>
            <person name="Braus G.H."/>
            <person name="Fischer R."/>
            <person name="Frisvad J.C."/>
            <person name="Goldman G.H."/>
            <person name="Houbraken J."/>
            <person name="Oakley B."/>
            <person name="Pocsi I."/>
            <person name="Scazzocchio C."/>
            <person name="Seiboth B."/>
            <person name="vanKuyk P.A."/>
            <person name="Wortman J."/>
            <person name="Dyer P.S."/>
            <person name="Grigoriev I.V."/>
        </authorList>
    </citation>
    <scope>NUCLEOTIDE SEQUENCE [LARGE SCALE GENOMIC DNA]</scope>
    <source>
        <strain evidence="3">CBS 583.65</strain>
    </source>
</reference>
<dbReference type="RefSeq" id="XP_040665423.1">
    <property type="nucleotide sequence ID" value="XM_040808172.1"/>
</dbReference>